<accession>A0A183NCS7</accession>
<reference evidence="3 4" key="1">
    <citation type="submission" date="2018-11" db="EMBL/GenBank/DDBJ databases">
        <authorList>
            <consortium name="Pathogen Informatics"/>
        </authorList>
    </citation>
    <scope>NUCLEOTIDE SEQUENCE [LARGE SCALE GENOMIC DNA]</scope>
    <source>
        <strain evidence="3 4">Zambia</strain>
    </source>
</reference>
<proteinExistence type="predicted"/>
<dbReference type="PANTHER" id="PTHR47027">
    <property type="entry name" value="REVERSE TRANSCRIPTASE DOMAIN-CONTAINING PROTEIN"/>
    <property type="match status" value="1"/>
</dbReference>
<evidence type="ECO:0000313" key="2">
    <source>
        <dbReference type="EMBL" id="VDP11484.1"/>
    </source>
</evidence>
<dbReference type="Proteomes" id="UP000277204">
    <property type="component" value="Unassembled WGS sequence"/>
</dbReference>
<keyword evidence="4" id="KW-1185">Reference proteome</keyword>
<evidence type="ECO:0000256" key="1">
    <source>
        <dbReference type="SAM" id="MobiDB-lite"/>
    </source>
</evidence>
<dbReference type="EMBL" id="UZAI01022583">
    <property type="protein sequence ID" value="VDP58211.1"/>
    <property type="molecule type" value="Genomic_DNA"/>
</dbReference>
<evidence type="ECO:0000313" key="4">
    <source>
        <dbReference type="Proteomes" id="UP000277204"/>
    </source>
</evidence>
<dbReference type="AlphaFoldDB" id="A0A183NCS7"/>
<organism evidence="3 4">
    <name type="scientific">Schistosoma margrebowiei</name>
    <dbReference type="NCBI Taxonomy" id="48269"/>
    <lineage>
        <taxon>Eukaryota</taxon>
        <taxon>Metazoa</taxon>
        <taxon>Spiralia</taxon>
        <taxon>Lophotrochozoa</taxon>
        <taxon>Platyhelminthes</taxon>
        <taxon>Trematoda</taxon>
        <taxon>Digenea</taxon>
        <taxon>Strigeidida</taxon>
        <taxon>Schistosomatoidea</taxon>
        <taxon>Schistosomatidae</taxon>
        <taxon>Schistosoma</taxon>
    </lineage>
</organism>
<sequence length="105" mass="11996">MQLEDLDFTNDSALLPHTQHQRQDKTPSIAASSAAVGFKIHKWKSKILRYKTACNKRITLDREDLEYVRTFTYLGSIIDKHGGSDVDVKARFGKARATYLQLKNI</sequence>
<protein>
    <submittedName>
        <fullName evidence="3">Uncharacterized protein</fullName>
    </submittedName>
</protein>
<name>A0A183NCS7_9TREM</name>
<dbReference type="EMBL" id="UZAI01013549">
    <property type="protein sequence ID" value="VDP11484.1"/>
    <property type="molecule type" value="Genomic_DNA"/>
</dbReference>
<feature type="region of interest" description="Disordered" evidence="1">
    <location>
        <begin position="1"/>
        <end position="28"/>
    </location>
</feature>
<gene>
    <name evidence="2" type="ORF">SMRZ_LOCUS14220</name>
    <name evidence="3" type="ORF">SMRZ_LOCUS26102</name>
</gene>
<dbReference type="PANTHER" id="PTHR47027:SF25">
    <property type="entry name" value="REVERSE TRANSCRIPTASE DOMAIN-CONTAINING PROTEIN"/>
    <property type="match status" value="1"/>
</dbReference>
<evidence type="ECO:0000313" key="3">
    <source>
        <dbReference type="EMBL" id="VDP58211.1"/>
    </source>
</evidence>